<keyword evidence="2" id="KW-0808">Transferase</keyword>
<dbReference type="RefSeq" id="WP_161410160.1">
    <property type="nucleotide sequence ID" value="NZ_WTUZ01000036.1"/>
</dbReference>
<feature type="domain" description="Aminoglycoside phosphotransferase" evidence="1">
    <location>
        <begin position="21"/>
        <end position="242"/>
    </location>
</feature>
<keyword evidence="3" id="KW-1185">Reference proteome</keyword>
<name>A0A6L8V6G5_9BACL</name>
<evidence type="ECO:0000313" key="2">
    <source>
        <dbReference type="EMBL" id="MZQ85845.1"/>
    </source>
</evidence>
<proteinExistence type="predicted"/>
<reference evidence="2 3" key="1">
    <citation type="submission" date="2019-12" db="EMBL/GenBank/DDBJ databases">
        <title>Paenibacillus sp. nov. sp. isolated from soil.</title>
        <authorList>
            <person name="Kim J."/>
            <person name="Jeong S.E."/>
            <person name="Jung H.S."/>
            <person name="Jeon C.O."/>
        </authorList>
    </citation>
    <scope>NUCLEOTIDE SEQUENCE [LARGE SCALE GENOMIC DNA]</scope>
    <source>
        <strain evidence="2 3">5J-6</strain>
    </source>
</reference>
<dbReference type="InterPro" id="IPR011009">
    <property type="entry name" value="Kinase-like_dom_sf"/>
</dbReference>
<sequence length="291" mass="32810">MTDLLDAALLLLNIDKKDISVLGEGFESIVIEQHDGTIYRIAKTVETARQYAKEVQLLPQIRASLEVEIPLPISISYDPSIIPTGIMSYQKLKGTPLQPDRLSPDNLPAIAQQLAKFINQLHQIPVHTLPSSCPQEVNNKAHMRELRANTQDLLSQALMGRDQLKLASWWEEALEDEAFYTHPIVLCHGDLWYGNILTDECCEQVTGIIDFSAMHIGDPATDLATQSYMGDDFYRLLLREYAIAFPEDTTIEHRVKRHQGLREISGLLHALRYDPSEIEDAVSKIKAVILN</sequence>
<dbReference type="InterPro" id="IPR051678">
    <property type="entry name" value="AGP_Transferase"/>
</dbReference>
<comment type="caution">
    <text evidence="2">The sequence shown here is derived from an EMBL/GenBank/DDBJ whole genome shotgun (WGS) entry which is preliminary data.</text>
</comment>
<evidence type="ECO:0000313" key="3">
    <source>
        <dbReference type="Proteomes" id="UP000481087"/>
    </source>
</evidence>
<protein>
    <submittedName>
        <fullName evidence="2">Phosphotransferase</fullName>
    </submittedName>
</protein>
<dbReference type="SUPFAM" id="SSF56112">
    <property type="entry name" value="Protein kinase-like (PK-like)"/>
    <property type="match status" value="1"/>
</dbReference>
<dbReference type="PANTHER" id="PTHR21310">
    <property type="entry name" value="AMINOGLYCOSIDE PHOSPHOTRANSFERASE-RELATED-RELATED"/>
    <property type="match status" value="1"/>
</dbReference>
<dbReference type="InterPro" id="IPR002575">
    <property type="entry name" value="Aminoglycoside_PTrfase"/>
</dbReference>
<dbReference type="Gene3D" id="3.90.1200.10">
    <property type="match status" value="1"/>
</dbReference>
<accession>A0A6L8V6G5</accession>
<dbReference type="AlphaFoldDB" id="A0A6L8V6G5"/>
<dbReference type="PANTHER" id="PTHR21310:SF42">
    <property type="entry name" value="BIFUNCTIONAL AAC_APH"/>
    <property type="match status" value="1"/>
</dbReference>
<organism evidence="2 3">
    <name type="scientific">Paenibacillus silvestris</name>
    <dbReference type="NCBI Taxonomy" id="2606219"/>
    <lineage>
        <taxon>Bacteria</taxon>
        <taxon>Bacillati</taxon>
        <taxon>Bacillota</taxon>
        <taxon>Bacilli</taxon>
        <taxon>Bacillales</taxon>
        <taxon>Paenibacillaceae</taxon>
        <taxon>Paenibacillus</taxon>
    </lineage>
</organism>
<gene>
    <name evidence="2" type="ORF">GQF01_27440</name>
</gene>
<dbReference type="EMBL" id="WTUZ01000036">
    <property type="protein sequence ID" value="MZQ85845.1"/>
    <property type="molecule type" value="Genomic_DNA"/>
</dbReference>
<dbReference type="GO" id="GO:0016740">
    <property type="term" value="F:transferase activity"/>
    <property type="evidence" value="ECO:0007669"/>
    <property type="project" value="UniProtKB-KW"/>
</dbReference>
<dbReference type="Proteomes" id="UP000481087">
    <property type="component" value="Unassembled WGS sequence"/>
</dbReference>
<dbReference type="Gene3D" id="3.30.200.20">
    <property type="entry name" value="Phosphorylase Kinase, domain 1"/>
    <property type="match status" value="1"/>
</dbReference>
<dbReference type="Pfam" id="PF01636">
    <property type="entry name" value="APH"/>
    <property type="match status" value="1"/>
</dbReference>
<evidence type="ECO:0000259" key="1">
    <source>
        <dbReference type="Pfam" id="PF01636"/>
    </source>
</evidence>